<accession>A0A510HEF7</accession>
<dbReference type="Proteomes" id="UP000318065">
    <property type="component" value="Chromosome"/>
</dbReference>
<evidence type="ECO:0000256" key="1">
    <source>
        <dbReference type="SAM" id="Phobius"/>
    </source>
</evidence>
<evidence type="ECO:0000313" key="2">
    <source>
        <dbReference type="EMBL" id="BBL78308.1"/>
    </source>
</evidence>
<protein>
    <submittedName>
        <fullName evidence="2">Uncharacterized protein</fullName>
    </submittedName>
</protein>
<dbReference type="Pfam" id="PF19728">
    <property type="entry name" value="DUF6220"/>
    <property type="match status" value="1"/>
</dbReference>
<name>A0A510HEF7_9ACTN</name>
<feature type="transmembrane region" description="Helical" evidence="1">
    <location>
        <begin position="71"/>
        <end position="91"/>
    </location>
</feature>
<dbReference type="AlphaFoldDB" id="A0A510HEF7"/>
<dbReference type="EMBL" id="AP019791">
    <property type="protein sequence ID" value="BBL78308.1"/>
    <property type="molecule type" value="Genomic_DNA"/>
</dbReference>
<sequence length="104" mass="11100">MQVFLAGFGVFVAAEGWAWHAGFVHVFEWLLPLMLFAALLGRLPRGLKLAPVGTFVLVGLQYTTANLGSGFVAALHPVIALLIFLAALATARGAWRALSRGEPI</sequence>
<evidence type="ECO:0000313" key="3">
    <source>
        <dbReference type="Proteomes" id="UP000318065"/>
    </source>
</evidence>
<keyword evidence="1" id="KW-0472">Membrane</keyword>
<keyword evidence="1" id="KW-0812">Transmembrane</keyword>
<keyword evidence="1" id="KW-1133">Transmembrane helix</keyword>
<keyword evidence="3" id="KW-1185">Reference proteome</keyword>
<reference evidence="2" key="1">
    <citation type="journal article" date="2019" name="Microbiol. Resour. Announc.">
        <title>Complete Genome Sequence of Rubrobacter xylanophilus Strain AA3-22, Isolated from Arima Onsen in Japan.</title>
        <authorList>
            <person name="Tomariguchi N."/>
            <person name="Miyazaki K."/>
        </authorList>
    </citation>
    <scope>NUCLEOTIDE SEQUENCE [LARGE SCALE GENOMIC DNA]</scope>
    <source>
        <strain evidence="2">AA3-22</strain>
    </source>
</reference>
<proteinExistence type="predicted"/>
<dbReference type="InterPro" id="IPR046192">
    <property type="entry name" value="DUF6220"/>
</dbReference>
<gene>
    <name evidence="2" type="ORF">RxyAA322_01620</name>
</gene>
<organism evidence="2 3">
    <name type="scientific">Rubrobacter xylanophilus</name>
    <dbReference type="NCBI Taxonomy" id="49319"/>
    <lineage>
        <taxon>Bacteria</taxon>
        <taxon>Bacillati</taxon>
        <taxon>Actinomycetota</taxon>
        <taxon>Rubrobacteria</taxon>
        <taxon>Rubrobacterales</taxon>
        <taxon>Rubrobacteraceae</taxon>
        <taxon>Rubrobacter</taxon>
    </lineage>
</organism>